<name>A0A6J6X7A0_9ZZZZ</name>
<sequence length="93" mass="10482">MFGYQVRTSVLTNAQRSGVGIDVFLRVPGAMRTYRDLRVIEVNRKTACLQAPDGSRRSIARNRILDPTKLRRDYEPTDGGILETLSFLSDVLP</sequence>
<gene>
    <name evidence="1" type="ORF">UFOPK2992_00544</name>
</gene>
<proteinExistence type="predicted"/>
<reference evidence="1" key="1">
    <citation type="submission" date="2020-05" db="EMBL/GenBank/DDBJ databases">
        <authorList>
            <person name="Chiriac C."/>
            <person name="Salcher M."/>
            <person name="Ghai R."/>
            <person name="Kavagutti S V."/>
        </authorList>
    </citation>
    <scope>NUCLEOTIDE SEQUENCE</scope>
</reference>
<protein>
    <submittedName>
        <fullName evidence="1">Unannotated protein</fullName>
    </submittedName>
</protein>
<organism evidence="1">
    <name type="scientific">freshwater metagenome</name>
    <dbReference type="NCBI Taxonomy" id="449393"/>
    <lineage>
        <taxon>unclassified sequences</taxon>
        <taxon>metagenomes</taxon>
        <taxon>ecological metagenomes</taxon>
    </lineage>
</organism>
<evidence type="ECO:0000313" key="1">
    <source>
        <dbReference type="EMBL" id="CAB4792582.1"/>
    </source>
</evidence>
<accession>A0A6J6X7A0</accession>
<dbReference type="AlphaFoldDB" id="A0A6J6X7A0"/>
<dbReference type="EMBL" id="CAFAAI010000072">
    <property type="protein sequence ID" value="CAB4792582.1"/>
    <property type="molecule type" value="Genomic_DNA"/>
</dbReference>